<dbReference type="InterPro" id="IPR033985">
    <property type="entry name" value="SusD-like_N"/>
</dbReference>
<accession>A0A3E1Y8L1</accession>
<comment type="similarity">
    <text evidence="2">Belongs to the SusD family.</text>
</comment>
<dbReference type="RefSeq" id="WP_116976291.1">
    <property type="nucleotide sequence ID" value="NZ_QPMM01000007.1"/>
</dbReference>
<dbReference type="Pfam" id="PF07980">
    <property type="entry name" value="SusD_RagB"/>
    <property type="match status" value="1"/>
</dbReference>
<evidence type="ECO:0000259" key="7">
    <source>
        <dbReference type="Pfam" id="PF14322"/>
    </source>
</evidence>
<dbReference type="Proteomes" id="UP000260644">
    <property type="component" value="Unassembled WGS sequence"/>
</dbReference>
<feature type="domain" description="SusD-like N-terminal" evidence="7">
    <location>
        <begin position="94"/>
        <end position="221"/>
    </location>
</feature>
<comment type="caution">
    <text evidence="8">The sequence shown here is derived from an EMBL/GenBank/DDBJ whole genome shotgun (WGS) entry which is preliminary data.</text>
</comment>
<proteinExistence type="inferred from homology"/>
<sequence>MKKQTFKYIIPVILSVSILGSCSKMEEKPYGMINSQTYYKTPDDARAAIIYAYSILPEVGYYSRGYYLTTELPTENLTQKGDAGVGNFELDELRTTSTNPDLDNIWTYMYRGIARANAVVANVPKIQGMDASERNQITGEGYFLRALHFFNLVRMFGEVPLRTTTIEDASQIPLAKSSMKEIYAQIISDLKAADTLITKNRISEGRANKPAAQGLLAKVYLHLASSKVSGSPGYDFVENTDDMYAQAKLYADKVINGQQTFGFTDNLPDIFNIDIYKKAAVTEHIFDAAVDRSGDREGSFSKLPNMFLPADRPMTIPYNQLKPDSATIDIGQGWGHFRTESAIYFSYADVDRRKTQLIVSKYTNAGQTYNLDINSSSRPFTRKFIDAQRIGDASSANSPIIRYSDILLTYAEACGPTTDGYAAVNKIRRRADIGDLRPDMDVTSFRNAVIQERAWELAFEGSRLFDLRRTNTMEKVLVQQYGKTITSGAYFFPIPQRELDTNPLMKK</sequence>
<evidence type="ECO:0000256" key="1">
    <source>
        <dbReference type="ARBA" id="ARBA00004442"/>
    </source>
</evidence>
<dbReference type="EMBL" id="QPMM01000007">
    <property type="protein sequence ID" value="RFS21747.1"/>
    <property type="molecule type" value="Genomic_DNA"/>
</dbReference>
<comment type="subcellular location">
    <subcellularLocation>
        <location evidence="1">Cell outer membrane</location>
    </subcellularLocation>
</comment>
<keyword evidence="4" id="KW-0472">Membrane</keyword>
<dbReference type="Pfam" id="PF14322">
    <property type="entry name" value="SusD-like_3"/>
    <property type="match status" value="1"/>
</dbReference>
<organism evidence="8 9">
    <name type="scientific">Chitinophaga silvatica</name>
    <dbReference type="NCBI Taxonomy" id="2282649"/>
    <lineage>
        <taxon>Bacteria</taxon>
        <taxon>Pseudomonadati</taxon>
        <taxon>Bacteroidota</taxon>
        <taxon>Chitinophagia</taxon>
        <taxon>Chitinophagales</taxon>
        <taxon>Chitinophagaceae</taxon>
        <taxon>Chitinophaga</taxon>
    </lineage>
</organism>
<evidence type="ECO:0000313" key="8">
    <source>
        <dbReference type="EMBL" id="RFS21747.1"/>
    </source>
</evidence>
<protein>
    <submittedName>
        <fullName evidence="8">RagB/SusD family nutrient uptake outer membrane protein</fullName>
    </submittedName>
</protein>
<dbReference type="GO" id="GO:0009279">
    <property type="term" value="C:cell outer membrane"/>
    <property type="evidence" value="ECO:0007669"/>
    <property type="project" value="UniProtKB-SubCell"/>
</dbReference>
<keyword evidence="3" id="KW-0732">Signal</keyword>
<feature type="domain" description="RagB/SusD" evidence="6">
    <location>
        <begin position="364"/>
        <end position="506"/>
    </location>
</feature>
<dbReference type="SUPFAM" id="SSF48452">
    <property type="entry name" value="TPR-like"/>
    <property type="match status" value="1"/>
</dbReference>
<evidence type="ECO:0000256" key="5">
    <source>
        <dbReference type="ARBA" id="ARBA00023237"/>
    </source>
</evidence>
<dbReference type="InterPro" id="IPR011990">
    <property type="entry name" value="TPR-like_helical_dom_sf"/>
</dbReference>
<dbReference type="OrthoDB" id="5694214at2"/>
<gene>
    <name evidence="8" type="ORF">DVR12_13885</name>
</gene>
<name>A0A3E1Y8L1_9BACT</name>
<evidence type="ECO:0000256" key="2">
    <source>
        <dbReference type="ARBA" id="ARBA00006275"/>
    </source>
</evidence>
<dbReference type="Gene3D" id="1.25.40.390">
    <property type="match status" value="1"/>
</dbReference>
<dbReference type="CDD" id="cd08977">
    <property type="entry name" value="SusD"/>
    <property type="match status" value="1"/>
</dbReference>
<dbReference type="PROSITE" id="PS51257">
    <property type="entry name" value="PROKAR_LIPOPROTEIN"/>
    <property type="match status" value="1"/>
</dbReference>
<dbReference type="InterPro" id="IPR012944">
    <property type="entry name" value="SusD_RagB_dom"/>
</dbReference>
<keyword evidence="9" id="KW-1185">Reference proteome</keyword>
<reference evidence="8 9" key="1">
    <citation type="submission" date="2018-07" db="EMBL/GenBank/DDBJ databases">
        <title>Chitinophaga K2CV101002-2 sp. nov., isolated from a monsoon evergreen broad-leaved forest soil.</title>
        <authorList>
            <person name="Lv Y."/>
        </authorList>
    </citation>
    <scope>NUCLEOTIDE SEQUENCE [LARGE SCALE GENOMIC DNA]</scope>
    <source>
        <strain evidence="8 9">GDMCC 1.1288</strain>
    </source>
</reference>
<dbReference type="AlphaFoldDB" id="A0A3E1Y8L1"/>
<evidence type="ECO:0000256" key="4">
    <source>
        <dbReference type="ARBA" id="ARBA00023136"/>
    </source>
</evidence>
<evidence type="ECO:0000256" key="3">
    <source>
        <dbReference type="ARBA" id="ARBA00022729"/>
    </source>
</evidence>
<keyword evidence="5" id="KW-0998">Cell outer membrane</keyword>
<evidence type="ECO:0000259" key="6">
    <source>
        <dbReference type="Pfam" id="PF07980"/>
    </source>
</evidence>
<evidence type="ECO:0000313" key="9">
    <source>
        <dbReference type="Proteomes" id="UP000260644"/>
    </source>
</evidence>